<dbReference type="RefSeq" id="WP_112113884.1">
    <property type="nucleotide sequence ID" value="NZ_QLSZ01000011.1"/>
</dbReference>
<dbReference type="OrthoDB" id="1290266at2"/>
<name>A0A328YHP4_9FLAO</name>
<dbReference type="EMBL" id="QLSZ01000011">
    <property type="protein sequence ID" value="RAR70227.1"/>
    <property type="molecule type" value="Genomic_DNA"/>
</dbReference>
<proteinExistence type="predicted"/>
<gene>
    <name evidence="1" type="ORF">CLV55_11152</name>
</gene>
<evidence type="ECO:0000313" key="2">
    <source>
        <dbReference type="Proteomes" id="UP000248840"/>
    </source>
</evidence>
<evidence type="ECO:0000313" key="1">
    <source>
        <dbReference type="EMBL" id="RAR70227.1"/>
    </source>
</evidence>
<protein>
    <submittedName>
        <fullName evidence="1">Uncharacterized protein</fullName>
    </submittedName>
</protein>
<sequence length="540" mass="64050">MIESVTLVTKEILKRCDFQLKNHKVVFDSDDFFTKNNSLDFIIVFKFPIKKFRNHDYQWVDCKTSRIANEFCPKIIQLDDGTMIQANTALGFWEISPKTPCVLYWRFNPEFSKPITQYQGKQNNKKIVQAVSPIKSKVSPELLITNGYAVEFSRSKIPFVPVVCFTDHCDFDTKENLKLQRELFHKTGIKITKGFFLNHFSKREDNASLQNDRDELMKWSDEGHELCYHSLSQSIKSDQESFEDFSSFQPPLDDITTWIDHGYQPYNFSLFKNSLISEKHYETVLHQKNIQVLWNYIDSGTATLGVINQCNPQHFTLKSFWNGTKNRSLVQRIQLMIKNIIFHFYNDELLILKYKSTATNFKKIFFQKKIRYITPLILNLIQISAKIFHVFLHWNENQKKPYTFAKYCPILFKHTLHEKEFYVFQTLEMIDFKQALSPRNIDLFIKEKGVFIAHTYFSVPMEYHEGRMFVNMNVIDNEVSKNFEFLGEKIKNRDIWNPTIQELVAYWSNFEKVILDVDYQGTIFVKNKTDLIYIRINIEK</sequence>
<dbReference type="Proteomes" id="UP000248840">
    <property type="component" value="Unassembled WGS sequence"/>
</dbReference>
<dbReference type="AlphaFoldDB" id="A0A328YHP4"/>
<keyword evidence="2" id="KW-1185">Reference proteome</keyword>
<comment type="caution">
    <text evidence="1">The sequence shown here is derived from an EMBL/GenBank/DDBJ whole genome shotgun (WGS) entry which is preliminary data.</text>
</comment>
<organism evidence="1 2">
    <name type="scientific">Flavobacterium aciduliphilum</name>
    <dbReference type="NCBI Taxonomy" id="1101402"/>
    <lineage>
        <taxon>Bacteria</taxon>
        <taxon>Pseudomonadati</taxon>
        <taxon>Bacteroidota</taxon>
        <taxon>Flavobacteriia</taxon>
        <taxon>Flavobacteriales</taxon>
        <taxon>Flavobacteriaceae</taxon>
        <taxon>Flavobacterium</taxon>
    </lineage>
</organism>
<accession>A0A328YHP4</accession>
<reference evidence="1 2" key="1">
    <citation type="submission" date="2018-06" db="EMBL/GenBank/DDBJ databases">
        <title>Genomic Encyclopedia of Archaeal and Bacterial Type Strains, Phase II (KMG-II): from individual species to whole genera.</title>
        <authorList>
            <person name="Goeker M."/>
        </authorList>
    </citation>
    <scope>NUCLEOTIDE SEQUENCE [LARGE SCALE GENOMIC DNA]</scope>
    <source>
        <strain evidence="1 2">DSM 25663</strain>
    </source>
</reference>